<dbReference type="AlphaFoldDB" id="A0AAE0ZTV6"/>
<evidence type="ECO:0000256" key="3">
    <source>
        <dbReference type="SAM" id="Phobius"/>
    </source>
</evidence>
<keyword evidence="5" id="KW-1185">Reference proteome</keyword>
<keyword evidence="3" id="KW-0472">Membrane</keyword>
<proteinExistence type="predicted"/>
<keyword evidence="1" id="KW-0175">Coiled coil</keyword>
<evidence type="ECO:0000313" key="4">
    <source>
        <dbReference type="EMBL" id="KAK3774921.1"/>
    </source>
</evidence>
<protein>
    <submittedName>
        <fullName evidence="4">Uncharacterized protein</fullName>
    </submittedName>
</protein>
<name>A0AAE0ZTV6_9GAST</name>
<gene>
    <name evidence="4" type="ORF">RRG08_007277</name>
</gene>
<evidence type="ECO:0000256" key="1">
    <source>
        <dbReference type="SAM" id="Coils"/>
    </source>
</evidence>
<accession>A0AAE0ZTV6</accession>
<dbReference type="Proteomes" id="UP001283361">
    <property type="component" value="Unassembled WGS sequence"/>
</dbReference>
<feature type="compositionally biased region" description="Polar residues" evidence="2">
    <location>
        <begin position="84"/>
        <end position="94"/>
    </location>
</feature>
<organism evidence="4 5">
    <name type="scientific">Elysia crispata</name>
    <name type="common">lettuce slug</name>
    <dbReference type="NCBI Taxonomy" id="231223"/>
    <lineage>
        <taxon>Eukaryota</taxon>
        <taxon>Metazoa</taxon>
        <taxon>Spiralia</taxon>
        <taxon>Lophotrochozoa</taxon>
        <taxon>Mollusca</taxon>
        <taxon>Gastropoda</taxon>
        <taxon>Heterobranchia</taxon>
        <taxon>Euthyneura</taxon>
        <taxon>Panpulmonata</taxon>
        <taxon>Sacoglossa</taxon>
        <taxon>Placobranchoidea</taxon>
        <taxon>Plakobranchidae</taxon>
        <taxon>Elysia</taxon>
    </lineage>
</organism>
<dbReference type="EMBL" id="JAWDGP010003379">
    <property type="protein sequence ID" value="KAK3774921.1"/>
    <property type="molecule type" value="Genomic_DNA"/>
</dbReference>
<keyword evidence="3" id="KW-0812">Transmembrane</keyword>
<comment type="caution">
    <text evidence="4">The sequence shown here is derived from an EMBL/GenBank/DDBJ whole genome shotgun (WGS) entry which is preliminary data.</text>
</comment>
<feature type="region of interest" description="Disordered" evidence="2">
    <location>
        <begin position="1"/>
        <end position="188"/>
    </location>
</feature>
<feature type="coiled-coil region" evidence="1">
    <location>
        <begin position="446"/>
        <end position="473"/>
    </location>
</feature>
<evidence type="ECO:0000313" key="5">
    <source>
        <dbReference type="Proteomes" id="UP001283361"/>
    </source>
</evidence>
<feature type="transmembrane region" description="Helical" evidence="3">
    <location>
        <begin position="387"/>
        <end position="410"/>
    </location>
</feature>
<evidence type="ECO:0000256" key="2">
    <source>
        <dbReference type="SAM" id="MobiDB-lite"/>
    </source>
</evidence>
<feature type="compositionally biased region" description="Low complexity" evidence="2">
    <location>
        <begin position="95"/>
        <end position="109"/>
    </location>
</feature>
<reference evidence="4" key="1">
    <citation type="journal article" date="2023" name="G3 (Bethesda)">
        <title>A reference genome for the long-term kleptoplast-retaining sea slug Elysia crispata morphotype clarki.</title>
        <authorList>
            <person name="Eastman K.E."/>
            <person name="Pendleton A.L."/>
            <person name="Shaikh M.A."/>
            <person name="Suttiyut T."/>
            <person name="Ogas R."/>
            <person name="Tomko P."/>
            <person name="Gavelis G."/>
            <person name="Widhalm J.R."/>
            <person name="Wisecaver J.H."/>
        </authorList>
    </citation>
    <scope>NUCLEOTIDE SEQUENCE</scope>
    <source>
        <strain evidence="4">ECLA1</strain>
    </source>
</reference>
<feature type="compositionally biased region" description="Basic and acidic residues" evidence="2">
    <location>
        <begin position="32"/>
        <end position="51"/>
    </location>
</feature>
<keyword evidence="3" id="KW-1133">Transmembrane helix</keyword>
<feature type="compositionally biased region" description="Basic and acidic residues" evidence="2">
    <location>
        <begin position="138"/>
        <end position="158"/>
    </location>
</feature>
<sequence>MGSTSLAFGNETYESEEGGQRFNEYTNGSHRYSADHNHFESNTDSGSHARLESFNSLAPLLSSDNSETDFSSRLETDTMPQEGFNPTQNTMVINSSISQPPQPHSKSQPRVFSKKTKGITQKPVPILPTRNRGGLDLSRSRDSEGWEMSPKGRTDSDLRSGPPESPTSPPVWCLSSQFDDDPSQEEQSCSYLKPIDSPISEHPGMFPFADNHPGSPEAHTGDLMANFQDKGDKGESRRFDSGIGDSECELASQRTRTISDSPSLASAQSSYPRLSRMVTHYEQHYEDIDAYKKCRNGSNGARRPANGMVPHGVPRLPGMNISGITNGESNDHDTPIATSQQNCVVRPYTDARTGSLPHTYSHLETNGFTIHPKTKNSVEIKSWWCCLLFGLVLVFLMSASALGLGIYLLLNDSREFSSASVGTSESSRSKNTSGLAQSVNVLEGIIGDLQKDVTYLKKENANLSAELAQITDNVKNKIQPLFIELSHLRITQRDTIQSISAMDDRLTTEIANISLTPGPQGPVGVADFSLCIFRSNSESAVASNRYPTESQYTPTDQEVQDYVAIFAYCSMKGAQTKQLEIKGTGSASISGKQYRCVYIPQIIEAGQSQYMELVF</sequence>